<keyword evidence="1" id="KW-0812">Transmembrane</keyword>
<accession>A0AAJ1S0C9</accession>
<evidence type="ECO:0000313" key="3">
    <source>
        <dbReference type="Proteomes" id="UP001229081"/>
    </source>
</evidence>
<organism evidence="2 3">
    <name type="scientific">Mycobacterium paragordonae</name>
    <dbReference type="NCBI Taxonomy" id="1389713"/>
    <lineage>
        <taxon>Bacteria</taxon>
        <taxon>Bacillati</taxon>
        <taxon>Actinomycetota</taxon>
        <taxon>Actinomycetes</taxon>
        <taxon>Mycobacteriales</taxon>
        <taxon>Mycobacteriaceae</taxon>
        <taxon>Mycobacterium</taxon>
    </lineage>
</organism>
<sequence length="123" mass="12586">MANDRGYDLDSEEVQSAVLISLLGAGAAGAVSGLGVEIGTKTAMAGLRRLPGRVLIGINKKVGYRLLTKFGTRGSINLVRGIPLVGGGVGAGVNVVAINRIAKYARTVFVPVDLADPERGGGR</sequence>
<dbReference type="Proteomes" id="UP001229081">
    <property type="component" value="Unassembled WGS sequence"/>
</dbReference>
<evidence type="ECO:0000256" key="1">
    <source>
        <dbReference type="SAM" id="Phobius"/>
    </source>
</evidence>
<reference evidence="2" key="1">
    <citation type="submission" date="2023-06" db="EMBL/GenBank/DDBJ databases">
        <title>Identification of two novel mycobacterium reveal diversities and complexities of Mycobacterium gordonae clade.</title>
        <authorList>
            <person name="Matsumoto Y."/>
            <person name="Nakamura S."/>
            <person name="Motooka D."/>
            <person name="Fukushima K."/>
        </authorList>
    </citation>
    <scope>NUCLEOTIDE SEQUENCE</scope>
    <source>
        <strain evidence="2">TY812</strain>
    </source>
</reference>
<comment type="caution">
    <text evidence="2">The sequence shown here is derived from an EMBL/GenBank/DDBJ whole genome shotgun (WGS) entry which is preliminary data.</text>
</comment>
<feature type="transmembrane region" description="Helical" evidence="1">
    <location>
        <begin position="17"/>
        <end position="39"/>
    </location>
</feature>
<dbReference type="RefSeq" id="WP_306255125.1">
    <property type="nucleotide sequence ID" value="NZ_JAUFSA010000001.1"/>
</dbReference>
<keyword evidence="1" id="KW-1133">Transmembrane helix</keyword>
<gene>
    <name evidence="2" type="ORF">QXL92_10160</name>
</gene>
<dbReference type="EMBL" id="JAUFSA010000001">
    <property type="protein sequence ID" value="MDP7735105.1"/>
    <property type="molecule type" value="Genomic_DNA"/>
</dbReference>
<name>A0AAJ1S0C9_9MYCO</name>
<proteinExistence type="predicted"/>
<protein>
    <submittedName>
        <fullName evidence="2">Uncharacterized protein</fullName>
    </submittedName>
</protein>
<dbReference type="AlphaFoldDB" id="A0AAJ1S0C9"/>
<evidence type="ECO:0000313" key="2">
    <source>
        <dbReference type="EMBL" id="MDP7735105.1"/>
    </source>
</evidence>
<keyword evidence="1" id="KW-0472">Membrane</keyword>